<evidence type="ECO:0000313" key="2">
    <source>
        <dbReference type="EMBL" id="PTB97647.1"/>
    </source>
</evidence>
<organism evidence="2 3">
    <name type="scientific">Marivirga lumbricoides</name>
    <dbReference type="NCBI Taxonomy" id="1046115"/>
    <lineage>
        <taxon>Bacteria</taxon>
        <taxon>Pseudomonadati</taxon>
        <taxon>Bacteroidota</taxon>
        <taxon>Cytophagia</taxon>
        <taxon>Cytophagales</taxon>
        <taxon>Marivirgaceae</taxon>
        <taxon>Marivirga</taxon>
    </lineage>
</organism>
<dbReference type="EMBL" id="PYVU01000009">
    <property type="protein sequence ID" value="PTB97647.1"/>
    <property type="molecule type" value="Genomic_DNA"/>
</dbReference>
<evidence type="ECO:0000256" key="1">
    <source>
        <dbReference type="SAM" id="Phobius"/>
    </source>
</evidence>
<accession>A0A2T4DV14</accession>
<evidence type="ECO:0000313" key="3">
    <source>
        <dbReference type="Proteomes" id="UP000240608"/>
    </source>
</evidence>
<feature type="transmembrane region" description="Helical" evidence="1">
    <location>
        <begin position="12"/>
        <end position="34"/>
    </location>
</feature>
<dbReference type="AlphaFoldDB" id="A0A2T4DV14"/>
<keyword evidence="1" id="KW-0812">Transmembrane</keyword>
<name>A0A2T4DV14_9BACT</name>
<proteinExistence type="predicted"/>
<keyword evidence="1" id="KW-0472">Membrane</keyword>
<dbReference type="Proteomes" id="UP000240608">
    <property type="component" value="Unassembled WGS sequence"/>
</dbReference>
<protein>
    <submittedName>
        <fullName evidence="2">Uncharacterized protein</fullName>
    </submittedName>
</protein>
<sequence length="220" mass="26097">MRHKKIRQLGIPNLYIISTGLLIVILIGFFLNGYDNYRKTNSRYSYDDLKSRNTVISEQEIYDFLNYTLFEADSAIDDRREFIKLNCFSLKHSSELKKFINSQPDTILTIQEKNHLKSQFDSQTFLWDKNKLINVWCLTPKDLYKAQENDTIDYWVNFRELFGNYGHHHYSKPIFNKDKTVVVVEHSGQGGWLFGSGSILLFKKENSKWKLIKEYNLWIS</sequence>
<keyword evidence="1" id="KW-1133">Transmembrane helix</keyword>
<gene>
    <name evidence="2" type="ORF">C9994_02085</name>
</gene>
<reference evidence="2 3" key="1">
    <citation type="submission" date="2018-03" db="EMBL/GenBank/DDBJ databases">
        <title>Cross-interface Injection: A General Nanoliter Liquid Handling Method Applied to Single Cells Genome Amplification Automated Nanoliter Liquid Handling Applied to Single Cell Multiple Displacement Amplification.</title>
        <authorList>
            <person name="Yun J."/>
            <person name="Xu P."/>
            <person name="Xu J."/>
            <person name="Dai X."/>
            <person name="Wang Y."/>
            <person name="Zheng X."/>
            <person name="Cao C."/>
            <person name="Yi Q."/>
            <person name="Zhu Y."/>
            <person name="Wang L."/>
            <person name="Dong Z."/>
            <person name="Huang Y."/>
            <person name="Huang L."/>
            <person name="Du W."/>
        </authorList>
    </citation>
    <scope>NUCLEOTIDE SEQUENCE [LARGE SCALE GENOMIC DNA]</scope>
    <source>
        <strain evidence="2 3">Z-D1-2</strain>
    </source>
</reference>
<comment type="caution">
    <text evidence="2">The sequence shown here is derived from an EMBL/GenBank/DDBJ whole genome shotgun (WGS) entry which is preliminary data.</text>
</comment>